<dbReference type="AlphaFoldDB" id="A0A345YJD1"/>
<evidence type="ECO:0000259" key="2">
    <source>
        <dbReference type="PROSITE" id="PS50943"/>
    </source>
</evidence>
<evidence type="ECO:0000256" key="1">
    <source>
        <dbReference type="ARBA" id="ARBA00007031"/>
    </source>
</evidence>
<gene>
    <name evidence="3" type="ORF">DVR09_16400</name>
</gene>
<keyword evidence="3" id="KW-0614">Plasmid</keyword>
<keyword evidence="4" id="KW-1185">Reference proteome</keyword>
<feature type="domain" description="HTH cro/C1-type" evidence="2">
    <location>
        <begin position="64"/>
        <end position="118"/>
    </location>
</feature>
<dbReference type="InterPro" id="IPR001387">
    <property type="entry name" value="Cro/C1-type_HTH"/>
</dbReference>
<dbReference type="CDD" id="cd00093">
    <property type="entry name" value="HTH_XRE"/>
    <property type="match status" value="1"/>
</dbReference>
<reference evidence="3 4" key="1">
    <citation type="submission" date="2018-07" db="EMBL/GenBank/DDBJ databases">
        <title>Genome sequence of Erythrobacter strain YH-07, an antagonistic bacterium isolated from Yellow Sea.</title>
        <authorList>
            <person name="Tang T."/>
            <person name="Liu Q."/>
            <person name="Sun X."/>
        </authorList>
    </citation>
    <scope>NUCLEOTIDE SEQUENCE [LARGE SCALE GENOMIC DNA]</scope>
    <source>
        <strain evidence="3 4">YH-07</strain>
        <plasmid evidence="3 4">unnamed</plasmid>
    </source>
</reference>
<protein>
    <submittedName>
        <fullName evidence="3">Helix-turn-helix domain-containing protein</fullName>
    </submittedName>
</protein>
<dbReference type="Pfam" id="PF01381">
    <property type="entry name" value="HTH_3"/>
    <property type="match status" value="1"/>
</dbReference>
<organism evidence="3 4">
    <name type="scientific">Erythrobacter aureus</name>
    <dbReference type="NCBI Taxonomy" id="2182384"/>
    <lineage>
        <taxon>Bacteria</taxon>
        <taxon>Pseudomonadati</taxon>
        <taxon>Pseudomonadota</taxon>
        <taxon>Alphaproteobacteria</taxon>
        <taxon>Sphingomonadales</taxon>
        <taxon>Erythrobacteraceae</taxon>
        <taxon>Erythrobacter/Porphyrobacter group</taxon>
        <taxon>Erythrobacter</taxon>
    </lineage>
</organism>
<dbReference type="Gene3D" id="1.10.260.40">
    <property type="entry name" value="lambda repressor-like DNA-binding domains"/>
    <property type="match status" value="1"/>
</dbReference>
<dbReference type="GO" id="GO:0008270">
    <property type="term" value="F:zinc ion binding"/>
    <property type="evidence" value="ECO:0007669"/>
    <property type="project" value="InterPro"/>
</dbReference>
<dbReference type="SMART" id="SM00530">
    <property type="entry name" value="HTH_XRE"/>
    <property type="match status" value="1"/>
</dbReference>
<name>A0A345YJD1_9SPHN</name>
<dbReference type="PROSITE" id="PS50943">
    <property type="entry name" value="HTH_CROC1"/>
    <property type="match status" value="1"/>
</dbReference>
<dbReference type="GO" id="GO:0006355">
    <property type="term" value="P:regulation of DNA-templated transcription"/>
    <property type="evidence" value="ECO:0007669"/>
    <property type="project" value="InterPro"/>
</dbReference>
<dbReference type="Proteomes" id="UP000254508">
    <property type="component" value="Plasmid unnamed"/>
</dbReference>
<dbReference type="SUPFAM" id="SSF47413">
    <property type="entry name" value="lambda repressor-like DNA-binding domains"/>
    <property type="match status" value="1"/>
</dbReference>
<dbReference type="Pfam" id="PF05443">
    <property type="entry name" value="ROS_MUCR"/>
    <property type="match status" value="1"/>
</dbReference>
<comment type="similarity">
    <text evidence="1">Belongs to the ros/MucR family.</text>
</comment>
<sequence>MLKGSGYMTQVLLAFDHIIDDGERQHRMLAITNTKGDDSMVRPKSSSTSKRLKVGSILDLARIVKQRRDELGWSILQLAETAGTSRFFVSDLENGKPTCQFDKIMDVLGALQLKVELRASRPVAAAAKPAESSNDERRALSLGPAIPIESTHSDPEKIGCLECGRQVRSLPRHLLSAHSMRSPEYRRRWRLPAEYDMRPTAVAAEAETRRKVKNALKAKEAS</sequence>
<dbReference type="InterPro" id="IPR010982">
    <property type="entry name" value="Lambda_DNA-bd_dom_sf"/>
</dbReference>
<evidence type="ECO:0000313" key="3">
    <source>
        <dbReference type="EMBL" id="AXK44033.1"/>
    </source>
</evidence>
<dbReference type="InterPro" id="IPR008807">
    <property type="entry name" value="ROS_MUCR"/>
</dbReference>
<proteinExistence type="inferred from homology"/>
<evidence type="ECO:0000313" key="4">
    <source>
        <dbReference type="Proteomes" id="UP000254508"/>
    </source>
</evidence>
<dbReference type="EMBL" id="CP031358">
    <property type="protein sequence ID" value="AXK44033.1"/>
    <property type="molecule type" value="Genomic_DNA"/>
</dbReference>
<dbReference type="OrthoDB" id="7361823at2"/>
<dbReference type="InterPro" id="IPR041920">
    <property type="entry name" value="ROS/MUCR_sf"/>
</dbReference>
<dbReference type="KEGG" id="err:DVR09_16400"/>
<dbReference type="GO" id="GO:0003677">
    <property type="term" value="F:DNA binding"/>
    <property type="evidence" value="ECO:0007669"/>
    <property type="project" value="InterPro"/>
</dbReference>
<dbReference type="Gene3D" id="1.10.10.1550">
    <property type="entry name" value="ROS/MUCR transcriptional regulator protein"/>
    <property type="match status" value="1"/>
</dbReference>
<geneLocation type="plasmid" evidence="3 4">
    <name>unnamed</name>
</geneLocation>
<accession>A0A345YJD1</accession>